<reference evidence="1 2" key="1">
    <citation type="submission" date="2019-01" db="EMBL/GenBank/DDBJ databases">
        <title>Coherence of Microcystis species and biogeography revealed through population genomics.</title>
        <authorList>
            <person name="Perez-Carrascal O.M."/>
            <person name="Terrat Y."/>
            <person name="Giani A."/>
            <person name="Fortin N."/>
            <person name="Tromas N."/>
            <person name="Shapiro B.J."/>
        </authorList>
    </citation>
    <scope>NUCLEOTIDE SEQUENCE [LARGE SCALE GENOMIC DNA]</scope>
    <source>
        <strain evidence="1">Ma_QC_C_20070703_M131</strain>
    </source>
</reference>
<evidence type="ECO:0000313" key="2">
    <source>
        <dbReference type="Proteomes" id="UP000316443"/>
    </source>
</evidence>
<accession>A0A551YLV8</accession>
<name>A0A551YLV8_MICAE</name>
<dbReference type="Pfam" id="PF04255">
    <property type="entry name" value="DUF433"/>
    <property type="match status" value="1"/>
</dbReference>
<dbReference type="AlphaFoldDB" id="A0A551YLV8"/>
<sequence length="73" mass="7931">MKTKAIIHSDPDILGGTPVFKGTRVPIKTLLDYLEAGDSLDVFLDHFPSVSKEQAIASLELAKEMLTAYANPT</sequence>
<evidence type="ECO:0000313" key="1">
    <source>
        <dbReference type="EMBL" id="TRT61947.1"/>
    </source>
</evidence>
<comment type="caution">
    <text evidence="1">The sequence shown here is derived from an EMBL/GenBank/DDBJ whole genome shotgun (WGS) entry which is preliminary data.</text>
</comment>
<dbReference type="InterPro" id="IPR007367">
    <property type="entry name" value="DUF433"/>
</dbReference>
<organism evidence="1 2">
    <name type="scientific">Microcystis aeruginosa Ma_QC_C_20070703_M131</name>
    <dbReference type="NCBI Taxonomy" id="2486263"/>
    <lineage>
        <taxon>Bacteria</taxon>
        <taxon>Bacillati</taxon>
        <taxon>Cyanobacteriota</taxon>
        <taxon>Cyanophyceae</taxon>
        <taxon>Oscillatoriophycideae</taxon>
        <taxon>Chroococcales</taxon>
        <taxon>Microcystaceae</taxon>
        <taxon>Microcystis</taxon>
    </lineage>
</organism>
<dbReference type="Gene3D" id="1.10.10.10">
    <property type="entry name" value="Winged helix-like DNA-binding domain superfamily/Winged helix DNA-binding domain"/>
    <property type="match status" value="1"/>
</dbReference>
<gene>
    <name evidence="1" type="ORF">EWV85_01725</name>
</gene>
<protein>
    <submittedName>
        <fullName evidence="1">DUF433 domain-containing protein</fullName>
    </submittedName>
</protein>
<dbReference type="PANTHER" id="PTHR34849">
    <property type="entry name" value="SSL5025 PROTEIN"/>
    <property type="match status" value="1"/>
</dbReference>
<dbReference type="SUPFAM" id="SSF46689">
    <property type="entry name" value="Homeodomain-like"/>
    <property type="match status" value="1"/>
</dbReference>
<proteinExistence type="predicted"/>
<dbReference type="PANTHER" id="PTHR34849:SF3">
    <property type="entry name" value="SSR2962 PROTEIN"/>
    <property type="match status" value="1"/>
</dbReference>
<dbReference type="Proteomes" id="UP000316443">
    <property type="component" value="Unassembled WGS sequence"/>
</dbReference>
<dbReference type="EMBL" id="SFCA01000021">
    <property type="protein sequence ID" value="TRT61947.1"/>
    <property type="molecule type" value="Genomic_DNA"/>
</dbReference>
<dbReference type="InterPro" id="IPR036388">
    <property type="entry name" value="WH-like_DNA-bd_sf"/>
</dbReference>
<dbReference type="InterPro" id="IPR009057">
    <property type="entry name" value="Homeodomain-like_sf"/>
</dbReference>